<gene>
    <name evidence="6" type="primary">EF2</name>
    <name evidence="6" type="ORF">TNIN_497831</name>
</gene>
<evidence type="ECO:0000256" key="1">
    <source>
        <dbReference type="ARBA" id="ARBA00022490"/>
    </source>
</evidence>
<protein>
    <submittedName>
        <fullName evidence="6">Elongation factor 2</fullName>
    </submittedName>
</protein>
<dbReference type="OrthoDB" id="364892at2759"/>
<evidence type="ECO:0000313" key="6">
    <source>
        <dbReference type="EMBL" id="GFY55195.1"/>
    </source>
</evidence>
<dbReference type="Proteomes" id="UP000886998">
    <property type="component" value="Unassembled WGS sequence"/>
</dbReference>
<organism evidence="6 7">
    <name type="scientific">Trichonephila inaurata madagascariensis</name>
    <dbReference type="NCBI Taxonomy" id="2747483"/>
    <lineage>
        <taxon>Eukaryota</taxon>
        <taxon>Metazoa</taxon>
        <taxon>Ecdysozoa</taxon>
        <taxon>Arthropoda</taxon>
        <taxon>Chelicerata</taxon>
        <taxon>Arachnida</taxon>
        <taxon>Araneae</taxon>
        <taxon>Araneomorphae</taxon>
        <taxon>Entelegynae</taxon>
        <taxon>Araneoidea</taxon>
        <taxon>Nephilidae</taxon>
        <taxon>Trichonephila</taxon>
        <taxon>Trichonephila inaurata</taxon>
    </lineage>
</organism>
<dbReference type="GO" id="GO:1990904">
    <property type="term" value="C:ribonucleoprotein complex"/>
    <property type="evidence" value="ECO:0007669"/>
    <property type="project" value="TreeGrafter"/>
</dbReference>
<dbReference type="GO" id="GO:0043022">
    <property type="term" value="F:ribosome binding"/>
    <property type="evidence" value="ECO:0007669"/>
    <property type="project" value="TreeGrafter"/>
</dbReference>
<name>A0A8X6XMC7_9ARAC</name>
<evidence type="ECO:0000256" key="5">
    <source>
        <dbReference type="ARBA" id="ARBA00023134"/>
    </source>
</evidence>
<keyword evidence="7" id="KW-1185">Reference proteome</keyword>
<keyword evidence="2" id="KW-0547">Nucleotide-binding</keyword>
<proteinExistence type="predicted"/>
<accession>A0A8X6XMC7</accession>
<dbReference type="AlphaFoldDB" id="A0A8X6XMC7"/>
<keyword evidence="4" id="KW-0648">Protein biosynthesis</keyword>
<keyword evidence="3 6" id="KW-0251">Elongation factor</keyword>
<reference evidence="6" key="1">
    <citation type="submission" date="2020-08" db="EMBL/GenBank/DDBJ databases">
        <title>Multicomponent nature underlies the extraordinary mechanical properties of spider dragline silk.</title>
        <authorList>
            <person name="Kono N."/>
            <person name="Nakamura H."/>
            <person name="Mori M."/>
            <person name="Yoshida Y."/>
            <person name="Ohtoshi R."/>
            <person name="Malay A.D."/>
            <person name="Moran D.A.P."/>
            <person name="Tomita M."/>
            <person name="Numata K."/>
            <person name="Arakawa K."/>
        </authorList>
    </citation>
    <scope>NUCLEOTIDE SEQUENCE</scope>
</reference>
<sequence length="107" mass="11928">MQNTSSRFFMSCPLTITKMSKAKTIIPNYEPGKKDDLHEKDAQITMTISPVVRVVVEPQHPSDLPKLEDGLKCLAKSDPMVQCIIEEPGEYIVAGADELRRAHASFL</sequence>
<dbReference type="InterPro" id="IPR035647">
    <property type="entry name" value="EFG_III/V"/>
</dbReference>
<dbReference type="GO" id="GO:0003746">
    <property type="term" value="F:translation elongation factor activity"/>
    <property type="evidence" value="ECO:0007669"/>
    <property type="project" value="UniProtKB-KW"/>
</dbReference>
<evidence type="ECO:0000256" key="3">
    <source>
        <dbReference type="ARBA" id="ARBA00022768"/>
    </source>
</evidence>
<evidence type="ECO:0000256" key="4">
    <source>
        <dbReference type="ARBA" id="ARBA00022917"/>
    </source>
</evidence>
<dbReference type="EMBL" id="BMAV01010257">
    <property type="protein sequence ID" value="GFY55195.1"/>
    <property type="molecule type" value="Genomic_DNA"/>
</dbReference>
<dbReference type="GO" id="GO:0005829">
    <property type="term" value="C:cytosol"/>
    <property type="evidence" value="ECO:0007669"/>
    <property type="project" value="TreeGrafter"/>
</dbReference>
<dbReference type="SUPFAM" id="SSF54980">
    <property type="entry name" value="EF-G C-terminal domain-like"/>
    <property type="match status" value="1"/>
</dbReference>
<dbReference type="GO" id="GO:0003924">
    <property type="term" value="F:GTPase activity"/>
    <property type="evidence" value="ECO:0007669"/>
    <property type="project" value="TreeGrafter"/>
</dbReference>
<comment type="caution">
    <text evidence="6">The sequence shown here is derived from an EMBL/GenBank/DDBJ whole genome shotgun (WGS) entry which is preliminary data.</text>
</comment>
<dbReference type="FunFam" id="3.30.70.870:FF:000002">
    <property type="entry name" value="Translation elongation factor 2"/>
    <property type="match status" value="1"/>
</dbReference>
<keyword evidence="1" id="KW-0963">Cytoplasm</keyword>
<evidence type="ECO:0000256" key="2">
    <source>
        <dbReference type="ARBA" id="ARBA00022741"/>
    </source>
</evidence>
<dbReference type="Gene3D" id="3.30.70.870">
    <property type="entry name" value="Elongation Factor G (Translational Gtpase), domain 3"/>
    <property type="match status" value="1"/>
</dbReference>
<dbReference type="PANTHER" id="PTHR42908">
    <property type="entry name" value="TRANSLATION ELONGATION FACTOR-RELATED"/>
    <property type="match status" value="1"/>
</dbReference>
<dbReference type="GO" id="GO:0005525">
    <property type="term" value="F:GTP binding"/>
    <property type="evidence" value="ECO:0007669"/>
    <property type="project" value="UniProtKB-KW"/>
</dbReference>
<keyword evidence="5" id="KW-0342">GTP-binding</keyword>
<dbReference type="PANTHER" id="PTHR42908:SF10">
    <property type="entry name" value="EUKARYOTIC TRANSLATION ELONGATION FACTOR 2"/>
    <property type="match status" value="1"/>
</dbReference>
<evidence type="ECO:0000313" key="7">
    <source>
        <dbReference type="Proteomes" id="UP000886998"/>
    </source>
</evidence>